<proteinExistence type="inferred from homology"/>
<feature type="non-terminal residue" evidence="8">
    <location>
        <position position="420"/>
    </location>
</feature>
<evidence type="ECO:0000256" key="5">
    <source>
        <dbReference type="ARBA" id="ARBA00022801"/>
    </source>
</evidence>
<dbReference type="InterPro" id="IPR050645">
    <property type="entry name" value="Histidine_acid_phosphatase"/>
</dbReference>
<organism evidence="8 9">
    <name type="scientific">Iphiclides podalirius</name>
    <name type="common">scarce swallowtail</name>
    <dbReference type="NCBI Taxonomy" id="110791"/>
    <lineage>
        <taxon>Eukaryota</taxon>
        <taxon>Metazoa</taxon>
        <taxon>Ecdysozoa</taxon>
        <taxon>Arthropoda</taxon>
        <taxon>Hexapoda</taxon>
        <taxon>Insecta</taxon>
        <taxon>Pterygota</taxon>
        <taxon>Neoptera</taxon>
        <taxon>Endopterygota</taxon>
        <taxon>Lepidoptera</taxon>
        <taxon>Glossata</taxon>
        <taxon>Ditrysia</taxon>
        <taxon>Papilionoidea</taxon>
        <taxon>Papilionidae</taxon>
        <taxon>Papilioninae</taxon>
        <taxon>Iphiclides</taxon>
    </lineage>
</organism>
<dbReference type="Pfam" id="PF00328">
    <property type="entry name" value="His_Phos_2"/>
    <property type="match status" value="1"/>
</dbReference>
<keyword evidence="7" id="KW-0325">Glycoprotein</keyword>
<dbReference type="EMBL" id="OW152834">
    <property type="protein sequence ID" value="CAH2055623.1"/>
    <property type="molecule type" value="Genomic_DNA"/>
</dbReference>
<name>A0ABN8IFH4_9NEOP</name>
<keyword evidence="9" id="KW-1185">Reference proteome</keyword>
<dbReference type="PANTHER" id="PTHR11567:SF211">
    <property type="entry name" value="PROSTATIC ACID PHOSPHATASE"/>
    <property type="match status" value="1"/>
</dbReference>
<dbReference type="PANTHER" id="PTHR11567">
    <property type="entry name" value="ACID PHOSPHATASE-RELATED"/>
    <property type="match status" value="1"/>
</dbReference>
<dbReference type="InterPro" id="IPR033379">
    <property type="entry name" value="Acid_Pase_AS"/>
</dbReference>
<comment type="similarity">
    <text evidence="2">Belongs to the histidine acid phosphatase family.</text>
</comment>
<evidence type="ECO:0000256" key="2">
    <source>
        <dbReference type="ARBA" id="ARBA00005375"/>
    </source>
</evidence>
<dbReference type="InterPro" id="IPR029033">
    <property type="entry name" value="His_PPase_superfam"/>
</dbReference>
<comment type="catalytic activity">
    <reaction evidence="1">
        <text>a phosphate monoester + H2O = an alcohol + phosphate</text>
        <dbReference type="Rhea" id="RHEA:15017"/>
        <dbReference type="ChEBI" id="CHEBI:15377"/>
        <dbReference type="ChEBI" id="CHEBI:30879"/>
        <dbReference type="ChEBI" id="CHEBI:43474"/>
        <dbReference type="ChEBI" id="CHEBI:67140"/>
        <dbReference type="EC" id="3.1.3.2"/>
    </reaction>
</comment>
<accession>A0ABN8IFH4</accession>
<evidence type="ECO:0000313" key="9">
    <source>
        <dbReference type="Proteomes" id="UP000837857"/>
    </source>
</evidence>
<keyword evidence="4" id="KW-0732">Signal</keyword>
<sequence>MELGLLNTGHEITYLGVIYKQAEREEYTKTKMFRFCILIHVLAYLHNTQGNLISNDLTNDREMLLAFIVNRHGERTPDSDELSLSNEKEKIMNLTHIEGLEGLTNLGKRRAYQIGKFIRQRYGCQGSKMLSNIYFQDEISVRSTDKERTKMTALVAMAAAYPPEVEQQWDEGLGKVWQPVPYTAVPLREDYLRYYSNCQRFKELMEGVKRESVHEEFTAFSDLIPLLKAQTGRNFTDNPLMFQTLFDLFRSQVSLGMDVPQWARPILARLGEAARLSYRLYFKTDEMKRIGGGVILNDFVSAANEIAAGNYNQKRLRVFSAHDFNIGALMDVTGISRSEQTVPEYGSLFALELYRSKINGELTVLPVYLPKAGESVAQYLHFTGCESSSYCSYNRFLDLTKQYLLPEKEFYQICNIKTEL</sequence>
<keyword evidence="6" id="KW-1015">Disulfide bond</keyword>
<evidence type="ECO:0000256" key="7">
    <source>
        <dbReference type="ARBA" id="ARBA00023180"/>
    </source>
</evidence>
<evidence type="ECO:0000256" key="1">
    <source>
        <dbReference type="ARBA" id="ARBA00000032"/>
    </source>
</evidence>
<gene>
    <name evidence="8" type="ORF">IPOD504_LOCUS8953</name>
</gene>
<keyword evidence="5" id="KW-0378">Hydrolase</keyword>
<dbReference type="Gene3D" id="3.40.50.1240">
    <property type="entry name" value="Phosphoglycerate mutase-like"/>
    <property type="match status" value="1"/>
</dbReference>
<dbReference type="SUPFAM" id="SSF53254">
    <property type="entry name" value="Phosphoglycerate mutase-like"/>
    <property type="match status" value="1"/>
</dbReference>
<dbReference type="CDD" id="cd07061">
    <property type="entry name" value="HP_HAP_like"/>
    <property type="match status" value="1"/>
</dbReference>
<evidence type="ECO:0000313" key="8">
    <source>
        <dbReference type="EMBL" id="CAH2055623.1"/>
    </source>
</evidence>
<dbReference type="PROSITE" id="PS00616">
    <property type="entry name" value="HIS_ACID_PHOSPHAT_1"/>
    <property type="match status" value="1"/>
</dbReference>
<evidence type="ECO:0000256" key="4">
    <source>
        <dbReference type="ARBA" id="ARBA00022729"/>
    </source>
</evidence>
<reference evidence="8" key="1">
    <citation type="submission" date="2022-03" db="EMBL/GenBank/DDBJ databases">
        <authorList>
            <person name="Martin H S."/>
        </authorList>
    </citation>
    <scope>NUCLEOTIDE SEQUENCE</scope>
</reference>
<evidence type="ECO:0000256" key="6">
    <source>
        <dbReference type="ARBA" id="ARBA00023157"/>
    </source>
</evidence>
<protein>
    <recommendedName>
        <fullName evidence="3">acid phosphatase</fullName>
        <ecNumber evidence="3">3.1.3.2</ecNumber>
    </recommendedName>
</protein>
<evidence type="ECO:0000256" key="3">
    <source>
        <dbReference type="ARBA" id="ARBA00012646"/>
    </source>
</evidence>
<dbReference type="Proteomes" id="UP000837857">
    <property type="component" value="Chromosome 22"/>
</dbReference>
<dbReference type="InterPro" id="IPR000560">
    <property type="entry name" value="His_Pase_clade-2"/>
</dbReference>
<dbReference type="EC" id="3.1.3.2" evidence="3"/>